<evidence type="ECO:0000256" key="2">
    <source>
        <dbReference type="ARBA" id="ARBA00005417"/>
    </source>
</evidence>
<keyword evidence="3" id="KW-0813">Transport</keyword>
<comment type="similarity">
    <text evidence="2">Belongs to the ABC transporter superfamily.</text>
</comment>
<organism evidence="7 8">
    <name type="scientific">Mesorhizobium shangrilense</name>
    <dbReference type="NCBI Taxonomy" id="460060"/>
    <lineage>
        <taxon>Bacteria</taxon>
        <taxon>Pseudomonadati</taxon>
        <taxon>Pseudomonadota</taxon>
        <taxon>Alphaproteobacteria</taxon>
        <taxon>Hyphomicrobiales</taxon>
        <taxon>Phyllobacteriaceae</taxon>
        <taxon>Mesorhizobium</taxon>
    </lineage>
</organism>
<dbReference type="InterPro" id="IPR017871">
    <property type="entry name" value="ABC_transporter-like_CS"/>
</dbReference>
<dbReference type="PANTHER" id="PTHR43776">
    <property type="entry name" value="TRANSPORT ATP-BINDING PROTEIN"/>
    <property type="match status" value="1"/>
</dbReference>
<evidence type="ECO:0000256" key="1">
    <source>
        <dbReference type="ARBA" id="ARBA00004417"/>
    </source>
</evidence>
<dbReference type="Pfam" id="PF08352">
    <property type="entry name" value="oligo_HPY"/>
    <property type="match status" value="1"/>
</dbReference>
<dbReference type="Pfam" id="PF00005">
    <property type="entry name" value="ABC_tran"/>
    <property type="match status" value="1"/>
</dbReference>
<accession>A0ABV2DGE5</accession>
<keyword evidence="5 7" id="KW-0067">ATP-binding</keyword>
<protein>
    <submittedName>
        <fullName evidence="7">Dipeptide ABC transporter ATP-binding protein</fullName>
    </submittedName>
</protein>
<keyword evidence="4" id="KW-0547">Nucleotide-binding</keyword>
<evidence type="ECO:0000256" key="4">
    <source>
        <dbReference type="ARBA" id="ARBA00022741"/>
    </source>
</evidence>
<dbReference type="GO" id="GO:0005524">
    <property type="term" value="F:ATP binding"/>
    <property type="evidence" value="ECO:0007669"/>
    <property type="project" value="UniProtKB-KW"/>
</dbReference>
<evidence type="ECO:0000313" key="7">
    <source>
        <dbReference type="EMBL" id="MET2829121.1"/>
    </source>
</evidence>
<dbReference type="NCBIfam" id="TIGR01727">
    <property type="entry name" value="oligo_HPY"/>
    <property type="match status" value="1"/>
</dbReference>
<dbReference type="NCBIfam" id="NF008453">
    <property type="entry name" value="PRK11308.1"/>
    <property type="match status" value="1"/>
</dbReference>
<dbReference type="SUPFAM" id="SSF52540">
    <property type="entry name" value="P-loop containing nucleoside triphosphate hydrolases"/>
    <property type="match status" value="1"/>
</dbReference>
<proteinExistence type="inferred from homology"/>
<sequence>MNAAAEAIAEHKTEAASAPAPALSVRHLVKDFPVRGGLIFDRAVAQVRAVADVSFDLAPGETLGLVGESGCGKSTLGRCLMRLIEPTSGESWFRGQNLLALNHEDMRLMRRYIQLVFQDPYGSLHPRMRIADNIAEPLRMSDMSSADRRARVAELLELVRLNPEHGKRYPHELSGGQRQRVVIARALALNPEVVILDEPVSALDVSVQAGVLNLLKDIQQSFGTSYLFIAHDLSVVRHISHHVAVMYLGKIVEIAPAGELYAKALHPYTQALLSAVPLANPEKERKRQRIVLTGDVPSPLNPPSGCRFRTRCFKAQAICASVEPPLDPAGGAHRVACHFPEPLNAFSAA</sequence>
<evidence type="ECO:0000256" key="3">
    <source>
        <dbReference type="ARBA" id="ARBA00022448"/>
    </source>
</evidence>
<feature type="domain" description="ABC transporter" evidence="6">
    <location>
        <begin position="34"/>
        <end position="273"/>
    </location>
</feature>
<gene>
    <name evidence="7" type="ORF">ABVQ20_19250</name>
</gene>
<dbReference type="EMBL" id="JBEWSZ010000001">
    <property type="protein sequence ID" value="MET2829121.1"/>
    <property type="molecule type" value="Genomic_DNA"/>
</dbReference>
<comment type="caution">
    <text evidence="7">The sequence shown here is derived from an EMBL/GenBank/DDBJ whole genome shotgun (WGS) entry which is preliminary data.</text>
</comment>
<dbReference type="InterPro" id="IPR013563">
    <property type="entry name" value="Oligopep_ABC_C"/>
</dbReference>
<keyword evidence="8" id="KW-1185">Reference proteome</keyword>
<dbReference type="CDD" id="cd03257">
    <property type="entry name" value="ABC_NikE_OppD_transporters"/>
    <property type="match status" value="1"/>
</dbReference>
<evidence type="ECO:0000313" key="8">
    <source>
        <dbReference type="Proteomes" id="UP001548832"/>
    </source>
</evidence>
<reference evidence="7 8" key="1">
    <citation type="submission" date="2024-06" db="EMBL/GenBank/DDBJ databases">
        <authorList>
            <person name="Kim D.-U."/>
        </authorList>
    </citation>
    <scope>NUCLEOTIDE SEQUENCE [LARGE SCALE GENOMIC DNA]</scope>
    <source>
        <strain evidence="7 8">KACC15460</strain>
    </source>
</reference>
<comment type="subcellular location">
    <subcellularLocation>
        <location evidence="1">Cell inner membrane</location>
        <topology evidence="1">Peripheral membrane protein</topology>
    </subcellularLocation>
</comment>
<dbReference type="Proteomes" id="UP001548832">
    <property type="component" value="Unassembled WGS sequence"/>
</dbReference>
<evidence type="ECO:0000256" key="5">
    <source>
        <dbReference type="ARBA" id="ARBA00022840"/>
    </source>
</evidence>
<dbReference type="Gene3D" id="3.40.50.300">
    <property type="entry name" value="P-loop containing nucleotide triphosphate hydrolases"/>
    <property type="match status" value="1"/>
</dbReference>
<dbReference type="PROSITE" id="PS00211">
    <property type="entry name" value="ABC_TRANSPORTER_1"/>
    <property type="match status" value="1"/>
</dbReference>
<name>A0ABV2DGE5_9HYPH</name>
<dbReference type="InterPro" id="IPR050319">
    <property type="entry name" value="ABC_transp_ATP-bind"/>
</dbReference>
<dbReference type="InterPro" id="IPR003439">
    <property type="entry name" value="ABC_transporter-like_ATP-bd"/>
</dbReference>
<evidence type="ECO:0000259" key="6">
    <source>
        <dbReference type="PROSITE" id="PS50893"/>
    </source>
</evidence>
<dbReference type="PROSITE" id="PS50893">
    <property type="entry name" value="ABC_TRANSPORTER_2"/>
    <property type="match status" value="1"/>
</dbReference>
<dbReference type="InterPro" id="IPR003593">
    <property type="entry name" value="AAA+_ATPase"/>
</dbReference>
<dbReference type="InterPro" id="IPR027417">
    <property type="entry name" value="P-loop_NTPase"/>
</dbReference>
<dbReference type="SMART" id="SM00382">
    <property type="entry name" value="AAA"/>
    <property type="match status" value="1"/>
</dbReference>
<dbReference type="PANTHER" id="PTHR43776:SF7">
    <property type="entry name" value="D,D-DIPEPTIDE TRANSPORT ATP-BINDING PROTEIN DDPF-RELATED"/>
    <property type="match status" value="1"/>
</dbReference>